<evidence type="ECO:0000313" key="1">
    <source>
        <dbReference type="EMBL" id="KAE9034409.1"/>
    </source>
</evidence>
<dbReference type="Proteomes" id="UP000429607">
    <property type="component" value="Unassembled WGS sequence"/>
</dbReference>
<reference evidence="1 2" key="1">
    <citation type="submission" date="2018-09" db="EMBL/GenBank/DDBJ databases">
        <title>Genomic investigation of the strawberry pathogen Phytophthora fragariae indicates pathogenicity is determined by transcriptional variation in three key races.</title>
        <authorList>
            <person name="Adams T.M."/>
            <person name="Armitage A.D."/>
            <person name="Sobczyk M.K."/>
            <person name="Bates H.J."/>
            <person name="Dunwell J.M."/>
            <person name="Nellist C.F."/>
            <person name="Harrison R.J."/>
        </authorList>
    </citation>
    <scope>NUCLEOTIDE SEQUENCE [LARGE SCALE GENOMIC DNA]</scope>
    <source>
        <strain evidence="1 2">SCRP249</strain>
    </source>
</reference>
<organism evidence="1 2">
    <name type="scientific">Phytophthora rubi</name>
    <dbReference type="NCBI Taxonomy" id="129364"/>
    <lineage>
        <taxon>Eukaryota</taxon>
        <taxon>Sar</taxon>
        <taxon>Stramenopiles</taxon>
        <taxon>Oomycota</taxon>
        <taxon>Peronosporomycetes</taxon>
        <taxon>Peronosporales</taxon>
        <taxon>Peronosporaceae</taxon>
        <taxon>Phytophthora</taxon>
    </lineage>
</organism>
<proteinExistence type="predicted"/>
<gene>
    <name evidence="1" type="ORF">PR001_g9744</name>
</gene>
<dbReference type="EMBL" id="QXFV01000550">
    <property type="protein sequence ID" value="KAE9034409.1"/>
    <property type="molecule type" value="Genomic_DNA"/>
</dbReference>
<evidence type="ECO:0000313" key="2">
    <source>
        <dbReference type="Proteomes" id="UP000429607"/>
    </source>
</evidence>
<dbReference type="AlphaFoldDB" id="A0A6A3MYW7"/>
<accession>A0A6A3MYW7</accession>
<protein>
    <submittedName>
        <fullName evidence="1">Uncharacterized protein</fullName>
    </submittedName>
</protein>
<comment type="caution">
    <text evidence="1">The sequence shown here is derived from an EMBL/GenBank/DDBJ whole genome shotgun (WGS) entry which is preliminary data.</text>
</comment>
<sequence>MALLPTMGCRMWALLAINRSQKKLSQHRWGEGKSRCRRHQRHRLNCLYRLRNNPDEVSRPQLKHPVSGHINTYNPAPMKSTNFRCAPPSRSTRQSCQGSVSGRIGHRKLHALLGLVEQADHCGAEIEVVNDYKASRASEMSKAAVTLSASSKGYRGATASASGLCFCVSHEAVAHMLGRPAAPPPTVWLWFVEIHGDPANGVTERDMATLFRFLRTARCHIDAGAIMRNHHLNKSVKIVQHLGIYAQGSFRRGGTLSTWRAAA</sequence>
<name>A0A6A3MYW7_9STRA</name>